<evidence type="ECO:0000313" key="7">
    <source>
        <dbReference type="EMBL" id="CAL4090349.1"/>
    </source>
</evidence>
<evidence type="ECO:0000256" key="3">
    <source>
        <dbReference type="ARBA" id="ARBA00022833"/>
    </source>
</evidence>
<keyword evidence="2 4" id="KW-0863">Zinc-finger</keyword>
<dbReference type="InterPro" id="IPR053010">
    <property type="entry name" value="SET_SmydA-8"/>
</dbReference>
<dbReference type="Gene3D" id="1.10.220.160">
    <property type="match status" value="1"/>
</dbReference>
<dbReference type="InterPro" id="IPR046341">
    <property type="entry name" value="SET_dom_sf"/>
</dbReference>
<evidence type="ECO:0008006" key="9">
    <source>
        <dbReference type="Google" id="ProtNLM"/>
    </source>
</evidence>
<evidence type="ECO:0000256" key="4">
    <source>
        <dbReference type="PROSITE-ProRule" id="PRU00134"/>
    </source>
</evidence>
<gene>
    <name evidence="7" type="ORF">MNOR_LOCUS14006</name>
</gene>
<dbReference type="PROSITE" id="PS50280">
    <property type="entry name" value="SET"/>
    <property type="match status" value="1"/>
</dbReference>
<dbReference type="SUPFAM" id="SSF144232">
    <property type="entry name" value="HIT/MYND zinc finger-like"/>
    <property type="match status" value="1"/>
</dbReference>
<proteinExistence type="predicted"/>
<dbReference type="PROSITE" id="PS50865">
    <property type="entry name" value="ZF_MYND_2"/>
    <property type="match status" value="1"/>
</dbReference>
<evidence type="ECO:0000256" key="2">
    <source>
        <dbReference type="ARBA" id="ARBA00022771"/>
    </source>
</evidence>
<reference evidence="7 8" key="1">
    <citation type="submission" date="2024-05" db="EMBL/GenBank/DDBJ databases">
        <authorList>
            <person name="Wallberg A."/>
        </authorList>
    </citation>
    <scope>NUCLEOTIDE SEQUENCE [LARGE SCALE GENOMIC DNA]</scope>
</reference>
<dbReference type="GO" id="GO:0008276">
    <property type="term" value="F:protein methyltransferase activity"/>
    <property type="evidence" value="ECO:0007669"/>
    <property type="project" value="UniProtKB-ARBA"/>
</dbReference>
<sequence length="543" mass="61266">MDVDENCGVMEEFGVCANCVESAKLRCGNCRQVFYCKRECQRDHWKKSHKDQCKPFKVLNSPDLGRYMVATRDLKAGDIILKEDPIVVGPKQQTEPVCLGCYKRVDGSYRCEVCSWPLCGPECAKSPDHQPECVVGKEIGSPIQINDFNTTNHFYEVIMPLRCLALKKRSPKKYQQFTSLESHYEDRKGTYTHSENQKHVVEMLRGYFMLLTFDPDEIDHSERGIHSALGICDTNALDINLAESTIQGIYPNFAMLEHSCTPNTKHAYISGRKVVLKAAVDIKQGEHLSTMYTHVLWGTYARREHIKHNKNFMCQCPRCSDPTELGTHFSALRCPRCPPGFLLPAAPLDELADWICCSCNFTMPADDARAVTVGLGAAVEQALMQPTTDLLETIIENNAKNIVHPNHFHLFVIRHTLLQMYGRDPTTQDEESMSKKEKLCQDFLKICTALDPGMARLAPFAGVALYEYHLAVLSRARGVGSAQQVDQTTLKKDLETAKALLQQCIKVLVDEPEDQPEGQLHKVAQQNLLELKQWEATVIESQT</sequence>
<protein>
    <recommendedName>
        <fullName evidence="9">Protein msta</fullName>
    </recommendedName>
</protein>
<evidence type="ECO:0000259" key="6">
    <source>
        <dbReference type="PROSITE" id="PS50865"/>
    </source>
</evidence>
<dbReference type="Pfam" id="PF00856">
    <property type="entry name" value="SET"/>
    <property type="match status" value="1"/>
</dbReference>
<dbReference type="PROSITE" id="PS01360">
    <property type="entry name" value="ZF_MYND_1"/>
    <property type="match status" value="1"/>
</dbReference>
<feature type="domain" description="MYND-type" evidence="6">
    <location>
        <begin position="16"/>
        <end position="53"/>
    </location>
</feature>
<dbReference type="Gene3D" id="6.10.140.2220">
    <property type="match status" value="2"/>
</dbReference>
<keyword evidence="1" id="KW-0479">Metal-binding</keyword>
<dbReference type="Gene3D" id="2.170.270.10">
    <property type="entry name" value="SET domain"/>
    <property type="match status" value="1"/>
</dbReference>
<dbReference type="EMBL" id="CAXKWB010008254">
    <property type="protein sequence ID" value="CAL4090349.1"/>
    <property type="molecule type" value="Genomic_DNA"/>
</dbReference>
<dbReference type="GO" id="GO:0008270">
    <property type="term" value="F:zinc ion binding"/>
    <property type="evidence" value="ECO:0007669"/>
    <property type="project" value="UniProtKB-KW"/>
</dbReference>
<dbReference type="Pfam" id="PF01753">
    <property type="entry name" value="zf-MYND"/>
    <property type="match status" value="1"/>
</dbReference>
<dbReference type="AlphaFoldDB" id="A0AAV2QNV3"/>
<dbReference type="Proteomes" id="UP001497623">
    <property type="component" value="Unassembled WGS sequence"/>
</dbReference>
<dbReference type="SUPFAM" id="SSF82199">
    <property type="entry name" value="SET domain"/>
    <property type="match status" value="1"/>
</dbReference>
<dbReference type="PANTHER" id="PTHR46455">
    <property type="entry name" value="SET AND MYND DOMAIN CONTAINING, ARTHROPOD-SPECIFIC, MEMBER 4, ISOFORM A"/>
    <property type="match status" value="1"/>
</dbReference>
<dbReference type="GO" id="GO:0008757">
    <property type="term" value="F:S-adenosylmethionine-dependent methyltransferase activity"/>
    <property type="evidence" value="ECO:0007669"/>
    <property type="project" value="UniProtKB-ARBA"/>
</dbReference>
<evidence type="ECO:0000256" key="1">
    <source>
        <dbReference type="ARBA" id="ARBA00022723"/>
    </source>
</evidence>
<organism evidence="7 8">
    <name type="scientific">Meganyctiphanes norvegica</name>
    <name type="common">Northern krill</name>
    <name type="synonym">Thysanopoda norvegica</name>
    <dbReference type="NCBI Taxonomy" id="48144"/>
    <lineage>
        <taxon>Eukaryota</taxon>
        <taxon>Metazoa</taxon>
        <taxon>Ecdysozoa</taxon>
        <taxon>Arthropoda</taxon>
        <taxon>Crustacea</taxon>
        <taxon>Multicrustacea</taxon>
        <taxon>Malacostraca</taxon>
        <taxon>Eumalacostraca</taxon>
        <taxon>Eucarida</taxon>
        <taxon>Euphausiacea</taxon>
        <taxon>Euphausiidae</taxon>
        <taxon>Meganyctiphanes</taxon>
    </lineage>
</organism>
<accession>A0AAV2QNV3</accession>
<evidence type="ECO:0000313" key="8">
    <source>
        <dbReference type="Proteomes" id="UP001497623"/>
    </source>
</evidence>
<keyword evidence="8" id="KW-1185">Reference proteome</keyword>
<name>A0AAV2QNV3_MEGNR</name>
<feature type="domain" description="SET" evidence="5">
    <location>
        <begin position="54"/>
        <end position="293"/>
    </location>
</feature>
<dbReference type="GO" id="GO:0008170">
    <property type="term" value="F:N-methyltransferase activity"/>
    <property type="evidence" value="ECO:0007669"/>
    <property type="project" value="UniProtKB-ARBA"/>
</dbReference>
<dbReference type="InterPro" id="IPR001214">
    <property type="entry name" value="SET_dom"/>
</dbReference>
<evidence type="ECO:0000259" key="5">
    <source>
        <dbReference type="PROSITE" id="PS50280"/>
    </source>
</evidence>
<keyword evidence="3" id="KW-0862">Zinc</keyword>
<dbReference type="CDD" id="cd20071">
    <property type="entry name" value="SET_SMYD"/>
    <property type="match status" value="1"/>
</dbReference>
<comment type="caution">
    <text evidence="7">The sequence shown here is derived from an EMBL/GenBank/DDBJ whole genome shotgun (WGS) entry which is preliminary data.</text>
</comment>
<dbReference type="PANTHER" id="PTHR46455:SF2">
    <property type="entry name" value="AT24727P"/>
    <property type="match status" value="1"/>
</dbReference>
<dbReference type="InterPro" id="IPR002893">
    <property type="entry name" value="Znf_MYND"/>
</dbReference>
<dbReference type="SMART" id="SM00317">
    <property type="entry name" value="SET"/>
    <property type="match status" value="1"/>
</dbReference>